<dbReference type="OrthoDB" id="9806457at2"/>
<dbReference type="EMBL" id="VSZS01000064">
    <property type="protein sequence ID" value="TYR31639.1"/>
    <property type="molecule type" value="Genomic_DNA"/>
</dbReference>
<dbReference type="RefSeq" id="WP_148915611.1">
    <property type="nucleotide sequence ID" value="NZ_VSZS01000064.1"/>
</dbReference>
<comment type="caution">
    <text evidence="2">The sequence shown here is derived from an EMBL/GenBank/DDBJ whole genome shotgun (WGS) entry which is preliminary data.</text>
</comment>
<name>A0A5D4GV55_9HYPH</name>
<evidence type="ECO:0000313" key="3">
    <source>
        <dbReference type="Proteomes" id="UP000323258"/>
    </source>
</evidence>
<dbReference type="SMART" id="SM00464">
    <property type="entry name" value="LON"/>
    <property type="match status" value="1"/>
</dbReference>
<dbReference type="SUPFAM" id="SSF88697">
    <property type="entry name" value="PUA domain-like"/>
    <property type="match status" value="1"/>
</dbReference>
<dbReference type="Gene3D" id="2.30.130.40">
    <property type="entry name" value="LON domain-like"/>
    <property type="match status" value="1"/>
</dbReference>
<dbReference type="Proteomes" id="UP000323258">
    <property type="component" value="Unassembled WGS sequence"/>
</dbReference>
<dbReference type="GO" id="GO:0008233">
    <property type="term" value="F:peptidase activity"/>
    <property type="evidence" value="ECO:0007669"/>
    <property type="project" value="UniProtKB-KW"/>
</dbReference>
<sequence>MQAGNARYRTAKDIPDTVPVFPLTGALLLPGGRMPLNIFEPRYLEMIDHALAHQRLIGMIQPRLDGALRSDGEPELCEVGCLGRLTSFAETGDGRYLISLQGVCRFRIASEMHTRAPFRQSRIAAFIADLDAEAGAGEVDRPALLKAFRAYLKANDLDADWESVSRAENAMLVNALSMMAPYGPAEKQALLEAPDLKTRAETLIAITEIALARDDEDFGSSLQ</sequence>
<keyword evidence="3" id="KW-1185">Reference proteome</keyword>
<evidence type="ECO:0000259" key="1">
    <source>
        <dbReference type="PROSITE" id="PS51787"/>
    </source>
</evidence>
<dbReference type="Pfam" id="PF02190">
    <property type="entry name" value="LON_substr_bdg"/>
    <property type="match status" value="1"/>
</dbReference>
<gene>
    <name evidence="2" type="ORF">FY036_13910</name>
</gene>
<dbReference type="InterPro" id="IPR015947">
    <property type="entry name" value="PUA-like_sf"/>
</dbReference>
<reference evidence="2 3" key="1">
    <citation type="submission" date="2019-08" db="EMBL/GenBank/DDBJ databases">
        <authorList>
            <person name="Seo Y.L."/>
        </authorList>
    </citation>
    <scope>NUCLEOTIDE SEQUENCE [LARGE SCALE GENOMIC DNA]</scope>
    <source>
        <strain evidence="2 3">MaA-C15</strain>
    </source>
</reference>
<feature type="domain" description="Lon N-terminal" evidence="1">
    <location>
        <begin position="18"/>
        <end position="211"/>
    </location>
</feature>
<dbReference type="PROSITE" id="PS51787">
    <property type="entry name" value="LON_N"/>
    <property type="match status" value="1"/>
</dbReference>
<proteinExistence type="predicted"/>
<keyword evidence="2" id="KW-0378">Hydrolase</keyword>
<evidence type="ECO:0000313" key="2">
    <source>
        <dbReference type="EMBL" id="TYR31639.1"/>
    </source>
</evidence>
<organism evidence="2 3">
    <name type="scientific">Neoaquamicrobium microcysteis</name>
    <dbReference type="NCBI Taxonomy" id="2682781"/>
    <lineage>
        <taxon>Bacteria</taxon>
        <taxon>Pseudomonadati</taxon>
        <taxon>Pseudomonadota</taxon>
        <taxon>Alphaproteobacteria</taxon>
        <taxon>Hyphomicrobiales</taxon>
        <taxon>Phyllobacteriaceae</taxon>
        <taxon>Neoaquamicrobium</taxon>
    </lineage>
</organism>
<dbReference type="PANTHER" id="PTHR46732:SF8">
    <property type="entry name" value="ATP-DEPENDENT PROTEASE LA (LON) DOMAIN PROTEIN"/>
    <property type="match status" value="1"/>
</dbReference>
<dbReference type="InterPro" id="IPR003111">
    <property type="entry name" value="Lon_prtase_N"/>
</dbReference>
<dbReference type="PANTHER" id="PTHR46732">
    <property type="entry name" value="ATP-DEPENDENT PROTEASE LA (LON) DOMAIN PROTEIN"/>
    <property type="match status" value="1"/>
</dbReference>
<accession>A0A5D4GV55</accession>
<keyword evidence="2" id="KW-0645">Protease</keyword>
<dbReference type="GO" id="GO:0006508">
    <property type="term" value="P:proteolysis"/>
    <property type="evidence" value="ECO:0007669"/>
    <property type="project" value="UniProtKB-KW"/>
</dbReference>
<dbReference type="AlphaFoldDB" id="A0A5D4GV55"/>
<protein>
    <submittedName>
        <fullName evidence="2">ATP-dependent protease</fullName>
    </submittedName>
</protein>
<dbReference type="InterPro" id="IPR046336">
    <property type="entry name" value="Lon_prtase_N_sf"/>
</dbReference>
<reference evidence="2 3" key="2">
    <citation type="submission" date="2019-09" db="EMBL/GenBank/DDBJ databases">
        <title>Mesorhizobium sp. MaA-C15 isolated from Microcystis aeruginosa.</title>
        <authorList>
            <person name="Jeong S.E."/>
            <person name="Jin H.M."/>
            <person name="Jeon C.O."/>
        </authorList>
    </citation>
    <scope>NUCLEOTIDE SEQUENCE [LARGE SCALE GENOMIC DNA]</scope>
    <source>
        <strain evidence="2 3">MaA-C15</strain>
    </source>
</reference>